<evidence type="ECO:0000313" key="11">
    <source>
        <dbReference type="Proteomes" id="UP000730482"/>
    </source>
</evidence>
<keyword evidence="8" id="KW-0472">Membrane</keyword>
<feature type="region of interest" description="Disordered" evidence="7">
    <location>
        <begin position="320"/>
        <end position="390"/>
    </location>
</feature>
<dbReference type="SUPFAM" id="SSF56112">
    <property type="entry name" value="Protein kinase-like (PK-like)"/>
    <property type="match status" value="1"/>
</dbReference>
<feature type="compositionally biased region" description="Polar residues" evidence="7">
    <location>
        <begin position="497"/>
        <end position="516"/>
    </location>
</feature>
<evidence type="ECO:0000256" key="4">
    <source>
        <dbReference type="ARBA" id="ARBA00022741"/>
    </source>
</evidence>
<keyword evidence="11" id="KW-1185">Reference proteome</keyword>
<feature type="transmembrane region" description="Helical" evidence="8">
    <location>
        <begin position="393"/>
        <end position="412"/>
    </location>
</feature>
<evidence type="ECO:0000256" key="2">
    <source>
        <dbReference type="ARBA" id="ARBA00022527"/>
    </source>
</evidence>
<gene>
    <name evidence="10" type="ORF">KGQ19_38385</name>
</gene>
<accession>A0ABS5L330</accession>
<name>A0ABS5L330_9ACTN</name>
<protein>
    <recommendedName>
        <fullName evidence="1">non-specific serine/threonine protein kinase</fullName>
        <ecNumber evidence="1">2.7.11.1</ecNumber>
    </recommendedName>
</protein>
<dbReference type="Gene3D" id="1.10.510.10">
    <property type="entry name" value="Transferase(Phosphotransferase) domain 1"/>
    <property type="match status" value="1"/>
</dbReference>
<keyword evidence="8" id="KW-1133">Transmembrane helix</keyword>
<feature type="compositionally biased region" description="Low complexity" evidence="7">
    <location>
        <begin position="418"/>
        <end position="470"/>
    </location>
</feature>
<evidence type="ECO:0000256" key="3">
    <source>
        <dbReference type="ARBA" id="ARBA00022679"/>
    </source>
</evidence>
<reference evidence="10 11" key="1">
    <citation type="submission" date="2020-02" db="EMBL/GenBank/DDBJ databases">
        <title>Acidophilic actinobacteria isolated from forest soil.</title>
        <authorList>
            <person name="Golinska P."/>
        </authorList>
    </citation>
    <scope>NUCLEOTIDE SEQUENCE [LARGE SCALE GENOMIC DNA]</scope>
    <source>
        <strain evidence="10 11">NL8</strain>
    </source>
</reference>
<dbReference type="GO" id="GO:0016301">
    <property type="term" value="F:kinase activity"/>
    <property type="evidence" value="ECO:0007669"/>
    <property type="project" value="UniProtKB-KW"/>
</dbReference>
<dbReference type="Proteomes" id="UP000730482">
    <property type="component" value="Unassembled WGS sequence"/>
</dbReference>
<dbReference type="SMART" id="SM00220">
    <property type="entry name" value="S_TKc"/>
    <property type="match status" value="1"/>
</dbReference>
<dbReference type="PROSITE" id="PS50011">
    <property type="entry name" value="PROTEIN_KINASE_DOM"/>
    <property type="match status" value="1"/>
</dbReference>
<feature type="domain" description="Protein kinase" evidence="9">
    <location>
        <begin position="12"/>
        <end position="275"/>
    </location>
</feature>
<dbReference type="CDD" id="cd14014">
    <property type="entry name" value="STKc_PknB_like"/>
    <property type="match status" value="1"/>
</dbReference>
<organism evidence="10 11">
    <name type="scientific">Catenulispora pinistramenti</name>
    <dbReference type="NCBI Taxonomy" id="2705254"/>
    <lineage>
        <taxon>Bacteria</taxon>
        <taxon>Bacillati</taxon>
        <taxon>Actinomycetota</taxon>
        <taxon>Actinomycetes</taxon>
        <taxon>Catenulisporales</taxon>
        <taxon>Catenulisporaceae</taxon>
        <taxon>Catenulispora</taxon>
    </lineage>
</organism>
<feature type="compositionally biased region" description="Basic and acidic residues" evidence="7">
    <location>
        <begin position="375"/>
        <end position="387"/>
    </location>
</feature>
<dbReference type="PANTHER" id="PTHR43289">
    <property type="entry name" value="MITOGEN-ACTIVATED PROTEIN KINASE KINASE KINASE 20-RELATED"/>
    <property type="match status" value="1"/>
</dbReference>
<dbReference type="Gene3D" id="3.30.200.20">
    <property type="entry name" value="Phosphorylase Kinase, domain 1"/>
    <property type="match status" value="1"/>
</dbReference>
<evidence type="ECO:0000259" key="9">
    <source>
        <dbReference type="PROSITE" id="PS50011"/>
    </source>
</evidence>
<dbReference type="InterPro" id="IPR008271">
    <property type="entry name" value="Ser/Thr_kinase_AS"/>
</dbReference>
<dbReference type="Pfam" id="PF00069">
    <property type="entry name" value="Pkinase"/>
    <property type="match status" value="1"/>
</dbReference>
<keyword evidence="6" id="KW-0067">ATP-binding</keyword>
<feature type="region of interest" description="Disordered" evidence="7">
    <location>
        <begin position="415"/>
        <end position="522"/>
    </location>
</feature>
<evidence type="ECO:0000256" key="7">
    <source>
        <dbReference type="SAM" id="MobiDB-lite"/>
    </source>
</evidence>
<keyword evidence="3" id="KW-0808">Transferase</keyword>
<dbReference type="PANTHER" id="PTHR43289:SF6">
    <property type="entry name" value="SERINE_THREONINE-PROTEIN KINASE NEKL-3"/>
    <property type="match status" value="1"/>
</dbReference>
<keyword evidence="8" id="KW-0812">Transmembrane</keyword>
<comment type="caution">
    <text evidence="10">The sequence shown here is derived from an EMBL/GenBank/DDBJ whole genome shotgun (WGS) entry which is preliminary data.</text>
</comment>
<evidence type="ECO:0000256" key="1">
    <source>
        <dbReference type="ARBA" id="ARBA00012513"/>
    </source>
</evidence>
<keyword evidence="2" id="KW-0723">Serine/threonine-protein kinase</keyword>
<dbReference type="EMBL" id="JAAFYZ010000207">
    <property type="protein sequence ID" value="MBS2552740.1"/>
    <property type="molecule type" value="Genomic_DNA"/>
</dbReference>
<feature type="non-terminal residue" evidence="10">
    <location>
        <position position="522"/>
    </location>
</feature>
<dbReference type="InterPro" id="IPR000719">
    <property type="entry name" value="Prot_kinase_dom"/>
</dbReference>
<keyword evidence="4" id="KW-0547">Nucleotide-binding</keyword>
<proteinExistence type="predicted"/>
<keyword evidence="5 10" id="KW-0418">Kinase</keyword>
<dbReference type="RefSeq" id="WP_212018635.1">
    <property type="nucleotide sequence ID" value="NZ_JAAFYZ010000207.1"/>
</dbReference>
<feature type="compositionally biased region" description="Basic and acidic residues" evidence="7">
    <location>
        <begin position="339"/>
        <end position="351"/>
    </location>
</feature>
<dbReference type="PROSITE" id="PS00108">
    <property type="entry name" value="PROTEIN_KINASE_ST"/>
    <property type="match status" value="1"/>
</dbReference>
<evidence type="ECO:0000256" key="5">
    <source>
        <dbReference type="ARBA" id="ARBA00022777"/>
    </source>
</evidence>
<sequence length="522" mass="52799">MWGTGTVLAGRYRLVNRISGGSMGDVWRAEDVVLAREVAVKLLLPALVGARGFAQRFRTEARVMAAIRHPGVLEVYDYGEAAPPSGEHPDGLPAYLVMELLEGRDLASLIEEQGALPLATVLDYTAQAAAALQAAHERGIVHRDVKPSNLIVRSEGGIALGDFGIAREGEGIGLTATDTVLGTAPYLAPEQISQGAVTPLSDLYSLGVVAYQCLTGELPFDRGSAAAILYAHVHEPPPPLPDSIPAEVRELVGRALAKDPALRWPDAGEMSRAARECADKATAPPVGLGAAAAAASGVAAEAEDDEPDQPDQAEGHVAWTSAYRREEPRTPVAEPDPSTDSRDVPEPRDSPGSDDGDEESPRESDAVAQQPSTPRPERSTAEPDRSTRRPAPVFAVGAAVVAIALGVAVAVGTGGSKGAAASVAAAGASTSALTSPGAATPDGSIPSPAAASGSTPAHGSTAPSSSGTPGSPQPTGPASGANPPSNPPPSNPPSSSRHATPSGSRQPGPTTGSTSAGVGAPP</sequence>
<dbReference type="InterPro" id="IPR011009">
    <property type="entry name" value="Kinase-like_dom_sf"/>
</dbReference>
<evidence type="ECO:0000313" key="10">
    <source>
        <dbReference type="EMBL" id="MBS2552740.1"/>
    </source>
</evidence>
<evidence type="ECO:0000256" key="8">
    <source>
        <dbReference type="SAM" id="Phobius"/>
    </source>
</evidence>
<dbReference type="EC" id="2.7.11.1" evidence="1"/>
<evidence type="ECO:0000256" key="6">
    <source>
        <dbReference type="ARBA" id="ARBA00022840"/>
    </source>
</evidence>